<dbReference type="Proteomes" id="UP000298615">
    <property type="component" value="Chromosome"/>
</dbReference>
<gene>
    <name evidence="1" type="ORF">FA707_07650</name>
</gene>
<accession>A0A4D7CRP7</accession>
<dbReference type="OrthoDB" id="2200053at2"/>
<dbReference type="AlphaFoldDB" id="A0A4D7CRP7"/>
<name>A0A4D7CRP7_9ENTE</name>
<dbReference type="EMBL" id="CP039712">
    <property type="protein sequence ID" value="QCI86845.1"/>
    <property type="molecule type" value="Genomic_DNA"/>
</dbReference>
<protein>
    <submittedName>
        <fullName evidence="1">Uncharacterized protein</fullName>
    </submittedName>
</protein>
<evidence type="ECO:0000313" key="2">
    <source>
        <dbReference type="Proteomes" id="UP000298615"/>
    </source>
</evidence>
<sequence length="126" mass="14576">MNEWQIDSLASLDGSVSAFKDFVTSQAIYEIDGYFILEYPRIERLFQQSITQLADTAHITPDFLIENQASVIAMTIDGDFIIANDQHTWVLERSLYKEDCECFTLPINLWWQAYFDGEIISRILAL</sequence>
<organism evidence="1 2">
    <name type="scientific">Vagococcus zengguangii</name>
    <dbReference type="NCBI Taxonomy" id="2571750"/>
    <lineage>
        <taxon>Bacteria</taxon>
        <taxon>Bacillati</taxon>
        <taxon>Bacillota</taxon>
        <taxon>Bacilli</taxon>
        <taxon>Lactobacillales</taxon>
        <taxon>Enterococcaceae</taxon>
        <taxon>Vagococcus</taxon>
    </lineage>
</organism>
<dbReference type="KEGG" id="vao:FA707_07650"/>
<proteinExistence type="predicted"/>
<evidence type="ECO:0000313" key="1">
    <source>
        <dbReference type="EMBL" id="QCI86845.1"/>
    </source>
</evidence>
<reference evidence="1 2" key="1">
    <citation type="submission" date="2019-04" db="EMBL/GenBank/DDBJ databases">
        <title>Vagococcus sp. nov., isolated from faeces of yaks (Bos grunniens).</title>
        <authorList>
            <person name="Ge Y."/>
        </authorList>
    </citation>
    <scope>NUCLEOTIDE SEQUENCE [LARGE SCALE GENOMIC DNA]</scope>
    <source>
        <strain evidence="1 2">MN-17</strain>
    </source>
</reference>
<keyword evidence="2" id="KW-1185">Reference proteome</keyword>
<dbReference type="RefSeq" id="WP_136953667.1">
    <property type="nucleotide sequence ID" value="NZ_CP039712.1"/>
</dbReference>